<keyword evidence="4 6" id="KW-0472">Membrane</keyword>
<feature type="transmembrane region" description="Helical" evidence="6">
    <location>
        <begin position="120"/>
        <end position="142"/>
    </location>
</feature>
<name>A0AAN6P630_9PEZI</name>
<reference evidence="9" key="1">
    <citation type="journal article" date="2023" name="Mol. Phylogenet. Evol.">
        <title>Genome-scale phylogeny and comparative genomics of the fungal order Sordariales.</title>
        <authorList>
            <person name="Hensen N."/>
            <person name="Bonometti L."/>
            <person name="Westerberg I."/>
            <person name="Brannstrom I.O."/>
            <person name="Guillou S."/>
            <person name="Cros-Aarteil S."/>
            <person name="Calhoun S."/>
            <person name="Haridas S."/>
            <person name="Kuo A."/>
            <person name="Mondo S."/>
            <person name="Pangilinan J."/>
            <person name="Riley R."/>
            <person name="LaButti K."/>
            <person name="Andreopoulos B."/>
            <person name="Lipzen A."/>
            <person name="Chen C."/>
            <person name="Yan M."/>
            <person name="Daum C."/>
            <person name="Ng V."/>
            <person name="Clum A."/>
            <person name="Steindorff A."/>
            <person name="Ohm R.A."/>
            <person name="Martin F."/>
            <person name="Silar P."/>
            <person name="Natvig D.O."/>
            <person name="Lalanne C."/>
            <person name="Gautier V."/>
            <person name="Ament-Velasquez S.L."/>
            <person name="Kruys A."/>
            <person name="Hutchinson M.I."/>
            <person name="Powell A.J."/>
            <person name="Barry K."/>
            <person name="Miller A.N."/>
            <person name="Grigoriev I.V."/>
            <person name="Debuchy R."/>
            <person name="Gladieux P."/>
            <person name="Hiltunen Thoren M."/>
            <person name="Johannesson H."/>
        </authorList>
    </citation>
    <scope>NUCLEOTIDE SEQUENCE [LARGE SCALE GENOMIC DNA]</scope>
    <source>
        <strain evidence="9">CBS 284.82</strain>
    </source>
</reference>
<accession>A0AAN6P630</accession>
<evidence type="ECO:0000256" key="2">
    <source>
        <dbReference type="ARBA" id="ARBA00022692"/>
    </source>
</evidence>
<dbReference type="PANTHER" id="PTHR33048">
    <property type="entry name" value="PTH11-LIKE INTEGRAL MEMBRANE PROTEIN (AFU_ORTHOLOGUE AFUA_5G11245)"/>
    <property type="match status" value="1"/>
</dbReference>
<gene>
    <name evidence="8" type="ORF">C8A01DRAFT_51494</name>
</gene>
<evidence type="ECO:0000256" key="1">
    <source>
        <dbReference type="ARBA" id="ARBA00004141"/>
    </source>
</evidence>
<feature type="transmembrane region" description="Helical" evidence="6">
    <location>
        <begin position="48"/>
        <end position="68"/>
    </location>
</feature>
<comment type="caution">
    <text evidence="8">The sequence shown here is derived from an EMBL/GenBank/DDBJ whole genome shotgun (WGS) entry which is preliminary data.</text>
</comment>
<protein>
    <recommendedName>
        <fullName evidence="7">Rhodopsin domain-containing protein</fullName>
    </recommendedName>
</protein>
<dbReference type="Proteomes" id="UP001303115">
    <property type="component" value="Unassembled WGS sequence"/>
</dbReference>
<sequence>MASTDTISFLSSTRANVGIWVLISTSAVFLLLRLWLRHRSAKLWWDDMLLSVSWVLMLVAGALISRIITVGVETDNDKRVFFRFQNASVILTTLATNWAKIAFAITLIRIARHKAQLCFLWFIIVTANLILIPGAVSSLVPACSDPRAKFRPVDTMCLELSVIQYLGGATMAYGGVIDILLALLPMFIVRNLKLETKEKIGLTVAMGLGALTGATTVLRTFLQLVQGDYNYDFMVYVSIFSFLEPSVTIVAQAIPIFRVLVVRAAKNGSLRLLARTAATSVAERRPASIPGYSPSKPAPYS</sequence>
<evidence type="ECO:0000313" key="8">
    <source>
        <dbReference type="EMBL" id="KAK4031415.1"/>
    </source>
</evidence>
<dbReference type="PANTHER" id="PTHR33048:SF42">
    <property type="entry name" value="INTEGRAL MEMBRANE PROTEIN"/>
    <property type="match status" value="1"/>
</dbReference>
<dbReference type="GO" id="GO:0016020">
    <property type="term" value="C:membrane"/>
    <property type="evidence" value="ECO:0007669"/>
    <property type="project" value="UniProtKB-SubCell"/>
</dbReference>
<keyword evidence="2 6" id="KW-0812">Transmembrane</keyword>
<evidence type="ECO:0000313" key="9">
    <source>
        <dbReference type="Proteomes" id="UP001303115"/>
    </source>
</evidence>
<dbReference type="Pfam" id="PF20684">
    <property type="entry name" value="Fung_rhodopsin"/>
    <property type="match status" value="1"/>
</dbReference>
<feature type="transmembrane region" description="Helical" evidence="6">
    <location>
        <begin position="200"/>
        <end position="221"/>
    </location>
</feature>
<keyword evidence="3 6" id="KW-1133">Transmembrane helix</keyword>
<dbReference type="InterPro" id="IPR049326">
    <property type="entry name" value="Rhodopsin_dom_fungi"/>
</dbReference>
<evidence type="ECO:0000259" key="7">
    <source>
        <dbReference type="Pfam" id="PF20684"/>
    </source>
</evidence>
<comment type="similarity">
    <text evidence="5">Belongs to the SAT4 family.</text>
</comment>
<feature type="transmembrane region" description="Helical" evidence="6">
    <location>
        <begin position="17"/>
        <end position="36"/>
    </location>
</feature>
<dbReference type="InterPro" id="IPR052337">
    <property type="entry name" value="SAT4-like"/>
</dbReference>
<evidence type="ECO:0000256" key="6">
    <source>
        <dbReference type="SAM" id="Phobius"/>
    </source>
</evidence>
<feature type="transmembrane region" description="Helical" evidence="6">
    <location>
        <begin position="233"/>
        <end position="261"/>
    </location>
</feature>
<evidence type="ECO:0000256" key="3">
    <source>
        <dbReference type="ARBA" id="ARBA00022989"/>
    </source>
</evidence>
<evidence type="ECO:0000256" key="4">
    <source>
        <dbReference type="ARBA" id="ARBA00023136"/>
    </source>
</evidence>
<proteinExistence type="inferred from homology"/>
<comment type="subcellular location">
    <subcellularLocation>
        <location evidence="1">Membrane</location>
        <topology evidence="1">Multi-pass membrane protein</topology>
    </subcellularLocation>
</comment>
<dbReference type="AlphaFoldDB" id="A0AAN6P630"/>
<evidence type="ECO:0000256" key="5">
    <source>
        <dbReference type="ARBA" id="ARBA00038359"/>
    </source>
</evidence>
<keyword evidence="9" id="KW-1185">Reference proteome</keyword>
<dbReference type="EMBL" id="MU854819">
    <property type="protein sequence ID" value="KAK4031415.1"/>
    <property type="molecule type" value="Genomic_DNA"/>
</dbReference>
<organism evidence="8 9">
    <name type="scientific">Parachaetomium inaequale</name>
    <dbReference type="NCBI Taxonomy" id="2588326"/>
    <lineage>
        <taxon>Eukaryota</taxon>
        <taxon>Fungi</taxon>
        <taxon>Dikarya</taxon>
        <taxon>Ascomycota</taxon>
        <taxon>Pezizomycotina</taxon>
        <taxon>Sordariomycetes</taxon>
        <taxon>Sordariomycetidae</taxon>
        <taxon>Sordariales</taxon>
        <taxon>Chaetomiaceae</taxon>
        <taxon>Parachaetomium</taxon>
    </lineage>
</organism>
<feature type="transmembrane region" description="Helical" evidence="6">
    <location>
        <begin position="162"/>
        <end position="188"/>
    </location>
</feature>
<feature type="transmembrane region" description="Helical" evidence="6">
    <location>
        <begin position="88"/>
        <end position="108"/>
    </location>
</feature>
<feature type="domain" description="Rhodopsin" evidence="7">
    <location>
        <begin position="32"/>
        <end position="262"/>
    </location>
</feature>